<dbReference type="AlphaFoldDB" id="A0A060WAM9"/>
<dbReference type="GO" id="GO:0006644">
    <property type="term" value="P:phospholipid metabolic process"/>
    <property type="evidence" value="ECO:0007669"/>
    <property type="project" value="InterPro"/>
</dbReference>
<organism evidence="9 10">
    <name type="scientific">Oncorhynchus mykiss</name>
    <name type="common">Rainbow trout</name>
    <name type="synonym">Salmo gairdneri</name>
    <dbReference type="NCBI Taxonomy" id="8022"/>
    <lineage>
        <taxon>Eukaryota</taxon>
        <taxon>Metazoa</taxon>
        <taxon>Chordata</taxon>
        <taxon>Craniata</taxon>
        <taxon>Vertebrata</taxon>
        <taxon>Euteleostomi</taxon>
        <taxon>Actinopterygii</taxon>
        <taxon>Neopterygii</taxon>
        <taxon>Teleostei</taxon>
        <taxon>Protacanthopterygii</taxon>
        <taxon>Salmoniformes</taxon>
        <taxon>Salmonidae</taxon>
        <taxon>Salmoninae</taxon>
        <taxon>Oncorhynchus</taxon>
    </lineage>
</organism>
<evidence type="ECO:0000256" key="5">
    <source>
        <dbReference type="PIRSR" id="PIRSR601211-3"/>
    </source>
</evidence>
<accession>A0A060WAM9</accession>
<evidence type="ECO:0000256" key="6">
    <source>
        <dbReference type="RuleBase" id="RU003654"/>
    </source>
</evidence>
<name>A0A060WAM9_ONCMY</name>
<dbReference type="InterPro" id="IPR016090">
    <property type="entry name" value="PLA2-like_dom"/>
</dbReference>
<dbReference type="EMBL" id="FR904459">
    <property type="protein sequence ID" value="CDQ64081.1"/>
    <property type="molecule type" value="Genomic_DNA"/>
</dbReference>
<keyword evidence="7" id="KW-0443">Lipid metabolism</keyword>
<reference evidence="9" key="1">
    <citation type="journal article" date="2014" name="Nat. Commun.">
        <title>The rainbow trout genome provides novel insights into evolution after whole-genome duplication in vertebrates.</title>
        <authorList>
            <person name="Berthelot C."/>
            <person name="Brunet F."/>
            <person name="Chalopin D."/>
            <person name="Juanchich A."/>
            <person name="Bernard M."/>
            <person name="Noel B."/>
            <person name="Bento P."/>
            <person name="Da Silva C."/>
            <person name="Labadie K."/>
            <person name="Alberti A."/>
            <person name="Aury J.M."/>
            <person name="Louis A."/>
            <person name="Dehais P."/>
            <person name="Bardou P."/>
            <person name="Montfort J."/>
            <person name="Klopp C."/>
            <person name="Cabau C."/>
            <person name="Gaspin C."/>
            <person name="Thorgaard G.H."/>
            <person name="Boussaha M."/>
            <person name="Quillet E."/>
            <person name="Guyomard R."/>
            <person name="Galiana D."/>
            <person name="Bobe J."/>
            <person name="Volff J.N."/>
            <person name="Genet C."/>
            <person name="Wincker P."/>
            <person name="Jaillon O."/>
            <person name="Roest Crollius H."/>
            <person name="Guiguen Y."/>
        </authorList>
    </citation>
    <scope>NUCLEOTIDE SEQUENCE [LARGE SCALE GENOMIC DNA]</scope>
</reference>
<dbReference type="GO" id="GO:0005509">
    <property type="term" value="F:calcium ion binding"/>
    <property type="evidence" value="ECO:0007669"/>
    <property type="project" value="InterPro"/>
</dbReference>
<dbReference type="EC" id="3.1.1.4" evidence="7"/>
<sequence length="144" mass="16150">MFFFCCCLVIASMSLQRPPRTKRGLLELAGVIKCSTGRSALAYMMYGCYCGLGGQGWPRDKADWCCHKHDCCYGDAELLVATPRQESINGHVKTGLQNVMISRTNVRRFSANAAKCLRKAPFIRKYAMWPDFLCGCTLPTCNIY</sequence>
<dbReference type="PRINTS" id="PR00389">
    <property type="entry name" value="PHPHLIPASEA2"/>
</dbReference>
<dbReference type="GO" id="GO:0005576">
    <property type="term" value="C:extracellular region"/>
    <property type="evidence" value="ECO:0007669"/>
    <property type="project" value="UniProtKB-SubCell"/>
</dbReference>
<dbReference type="SUPFAM" id="SSF48619">
    <property type="entry name" value="Phospholipase A2, PLA2"/>
    <property type="match status" value="1"/>
</dbReference>
<comment type="subcellular location">
    <subcellularLocation>
        <location evidence="1 7">Secreted</location>
    </subcellularLocation>
</comment>
<dbReference type="Proteomes" id="UP000193380">
    <property type="component" value="Unassembled WGS sequence"/>
</dbReference>
<feature type="disulfide bond" evidence="5">
    <location>
        <begin position="50"/>
        <end position="66"/>
    </location>
</feature>
<dbReference type="GO" id="GO:0005543">
    <property type="term" value="F:phospholipid binding"/>
    <property type="evidence" value="ECO:0007669"/>
    <property type="project" value="TreeGrafter"/>
</dbReference>
<reference evidence="9" key="2">
    <citation type="submission" date="2014-03" db="EMBL/GenBank/DDBJ databases">
        <authorList>
            <person name="Genoscope - CEA"/>
        </authorList>
    </citation>
    <scope>NUCLEOTIDE SEQUENCE</scope>
</reference>
<dbReference type="PROSITE" id="PS00118">
    <property type="entry name" value="PA2_HIS"/>
    <property type="match status" value="1"/>
</dbReference>
<feature type="disulfide bond" evidence="5">
    <location>
        <begin position="65"/>
        <end position="116"/>
    </location>
</feature>
<keyword evidence="4" id="KW-0479">Metal-binding</keyword>
<keyword evidence="4 7" id="KW-0106">Calcium</keyword>
<evidence type="ECO:0000256" key="1">
    <source>
        <dbReference type="ARBA" id="ARBA00004613"/>
    </source>
</evidence>
<keyword evidence="2 7" id="KW-0964">Secreted</keyword>
<keyword evidence="7" id="KW-0732">Signal</keyword>
<feature type="binding site" evidence="4">
    <location>
        <position position="53"/>
    </location>
    <ligand>
        <name>Ca(2+)</name>
        <dbReference type="ChEBI" id="CHEBI:29108"/>
    </ligand>
</feature>
<feature type="binding site" evidence="4">
    <location>
        <position position="51"/>
    </location>
    <ligand>
        <name>Ca(2+)</name>
        <dbReference type="ChEBI" id="CHEBI:29108"/>
    </ligand>
</feature>
<keyword evidence="3 5" id="KW-1015">Disulfide bond</keyword>
<keyword evidence="7" id="KW-0378">Hydrolase</keyword>
<dbReference type="STRING" id="8022.A0A060WAM9"/>
<gene>
    <name evidence="9" type="ORF">GSONMT00070411001</name>
</gene>
<evidence type="ECO:0000256" key="4">
    <source>
        <dbReference type="PIRSR" id="PIRSR601211-2"/>
    </source>
</evidence>
<dbReference type="PaxDb" id="8022-A0A060WAM9"/>
<dbReference type="PANTHER" id="PTHR11716">
    <property type="entry name" value="PHOSPHOLIPASE A2 FAMILY MEMBER"/>
    <property type="match status" value="1"/>
</dbReference>
<feature type="chain" id="PRO_5001385708" description="Phospholipase A2" evidence="7">
    <location>
        <begin position="17"/>
        <end position="144"/>
    </location>
</feature>
<dbReference type="InterPro" id="IPR033113">
    <property type="entry name" value="PLA2_histidine"/>
</dbReference>
<comment type="catalytic activity">
    <reaction evidence="7">
        <text>a 1,2-diacyl-sn-glycero-3-phosphocholine + H2O = a 1-acyl-sn-glycero-3-phosphocholine + a fatty acid + H(+)</text>
        <dbReference type="Rhea" id="RHEA:15801"/>
        <dbReference type="ChEBI" id="CHEBI:15377"/>
        <dbReference type="ChEBI" id="CHEBI:15378"/>
        <dbReference type="ChEBI" id="CHEBI:28868"/>
        <dbReference type="ChEBI" id="CHEBI:57643"/>
        <dbReference type="ChEBI" id="CHEBI:58168"/>
        <dbReference type="EC" id="3.1.1.4"/>
    </reaction>
</comment>
<proteinExistence type="inferred from homology"/>
<evidence type="ECO:0000256" key="3">
    <source>
        <dbReference type="ARBA" id="ARBA00023157"/>
    </source>
</evidence>
<dbReference type="GO" id="GO:0050482">
    <property type="term" value="P:arachidonate secretion"/>
    <property type="evidence" value="ECO:0007669"/>
    <property type="project" value="InterPro"/>
</dbReference>
<evidence type="ECO:0000259" key="8">
    <source>
        <dbReference type="SMART" id="SM00085"/>
    </source>
</evidence>
<dbReference type="PANTHER" id="PTHR11716:SF4">
    <property type="entry name" value="GROUP 10 SECRETORY PHOSPHOLIPASE A2"/>
    <property type="match status" value="1"/>
</dbReference>
<comment type="similarity">
    <text evidence="6">Belongs to the phospholipase A2 family.</text>
</comment>
<dbReference type="CDD" id="cd00125">
    <property type="entry name" value="PLA2c"/>
    <property type="match status" value="1"/>
</dbReference>
<feature type="domain" description="Phospholipase A2-like central" evidence="8">
    <location>
        <begin position="24"/>
        <end position="135"/>
    </location>
</feature>
<feature type="binding site" evidence="4">
    <location>
        <position position="49"/>
    </location>
    <ligand>
        <name>Ca(2+)</name>
        <dbReference type="ChEBI" id="CHEBI:29108"/>
    </ligand>
</feature>
<dbReference type="Pfam" id="PF00068">
    <property type="entry name" value="Phospholip_A2_1"/>
    <property type="match status" value="1"/>
</dbReference>
<feature type="signal peptide" evidence="7">
    <location>
        <begin position="1"/>
        <end position="16"/>
    </location>
</feature>
<dbReference type="SMART" id="SM00085">
    <property type="entry name" value="PA2c"/>
    <property type="match status" value="1"/>
</dbReference>
<comment type="cofactor">
    <cofactor evidence="4">
        <name>Ca(2+)</name>
        <dbReference type="ChEBI" id="CHEBI:29108"/>
    </cofactor>
    <text evidence="4">Binds 1 Ca(2+) ion per subunit.</text>
</comment>
<evidence type="ECO:0000313" key="10">
    <source>
        <dbReference type="Proteomes" id="UP000193380"/>
    </source>
</evidence>
<feature type="binding site" evidence="4">
    <location>
        <position position="70"/>
    </location>
    <ligand>
        <name>Ca(2+)</name>
        <dbReference type="ChEBI" id="CHEBI:29108"/>
    </ligand>
</feature>
<dbReference type="Gene3D" id="1.20.90.10">
    <property type="entry name" value="Phospholipase A2 domain"/>
    <property type="match status" value="1"/>
</dbReference>
<evidence type="ECO:0000256" key="7">
    <source>
        <dbReference type="RuleBase" id="RU361236"/>
    </source>
</evidence>
<dbReference type="InterPro" id="IPR036444">
    <property type="entry name" value="PLipase_A2_dom_sf"/>
</dbReference>
<dbReference type="InterPro" id="IPR001211">
    <property type="entry name" value="PLA2"/>
</dbReference>
<dbReference type="GO" id="GO:0016042">
    <property type="term" value="P:lipid catabolic process"/>
    <property type="evidence" value="ECO:0007669"/>
    <property type="project" value="InterPro"/>
</dbReference>
<dbReference type="GO" id="GO:0047498">
    <property type="term" value="F:calcium-dependent phospholipase A2 activity"/>
    <property type="evidence" value="ECO:0007669"/>
    <property type="project" value="TreeGrafter"/>
</dbReference>
<evidence type="ECO:0000313" key="9">
    <source>
        <dbReference type="EMBL" id="CDQ64081.1"/>
    </source>
</evidence>
<protein>
    <recommendedName>
        <fullName evidence="7">Phospholipase A2</fullName>
        <ecNumber evidence="7">3.1.1.4</ecNumber>
    </recommendedName>
</protein>
<evidence type="ECO:0000256" key="2">
    <source>
        <dbReference type="ARBA" id="ARBA00022525"/>
    </source>
</evidence>